<name>A0A645GTJ2_9ZZZZ</name>
<feature type="region of interest" description="Disordered" evidence="4">
    <location>
        <begin position="129"/>
        <end position="162"/>
    </location>
</feature>
<dbReference type="EMBL" id="VSSQ01079699">
    <property type="protein sequence ID" value="MPN29139.1"/>
    <property type="molecule type" value="Genomic_DNA"/>
</dbReference>
<reference evidence="6" key="1">
    <citation type="submission" date="2019-08" db="EMBL/GenBank/DDBJ databases">
        <authorList>
            <person name="Kucharzyk K."/>
            <person name="Murdoch R.W."/>
            <person name="Higgins S."/>
            <person name="Loffler F."/>
        </authorList>
    </citation>
    <scope>NUCLEOTIDE SEQUENCE</scope>
</reference>
<protein>
    <submittedName>
        <fullName evidence="6">Trigger factor</fullName>
        <ecNumber evidence="6">5.2.1.8</ecNumber>
    </submittedName>
</protein>
<dbReference type="GO" id="GO:0015031">
    <property type="term" value="P:protein transport"/>
    <property type="evidence" value="ECO:0007669"/>
    <property type="project" value="InterPro"/>
</dbReference>
<evidence type="ECO:0000259" key="5">
    <source>
        <dbReference type="Pfam" id="PF05698"/>
    </source>
</evidence>
<dbReference type="AlphaFoldDB" id="A0A645GTJ2"/>
<keyword evidence="2 6" id="KW-0413">Isomerase</keyword>
<evidence type="ECO:0000256" key="2">
    <source>
        <dbReference type="ARBA" id="ARBA00023235"/>
    </source>
</evidence>
<feature type="coiled-coil region" evidence="3">
    <location>
        <begin position="81"/>
        <end position="108"/>
    </location>
</feature>
<dbReference type="SUPFAM" id="SSF109998">
    <property type="entry name" value="Triger factor/SurA peptide-binding domain-like"/>
    <property type="match status" value="1"/>
</dbReference>
<evidence type="ECO:0000256" key="3">
    <source>
        <dbReference type="SAM" id="Coils"/>
    </source>
</evidence>
<feature type="compositionally biased region" description="Basic and acidic residues" evidence="4">
    <location>
        <begin position="137"/>
        <end position="147"/>
    </location>
</feature>
<dbReference type="InterPro" id="IPR037041">
    <property type="entry name" value="Trigger_fac_C_sf"/>
</dbReference>
<comment type="caution">
    <text evidence="6">The sequence shown here is derived from an EMBL/GenBank/DDBJ whole genome shotgun (WGS) entry which is preliminary data.</text>
</comment>
<feature type="domain" description="Trigger factor C-terminal" evidence="5">
    <location>
        <begin position="3"/>
        <end position="132"/>
    </location>
</feature>
<sequence>MDSITEKLVALTDVKIPDAMVDYRAEQILNEYVNRITGQGISLESFMQMTGETPDRLEKEAHAAAMTQIQSELALDAVAAAENFEITEEELNAEYATLAERYKLTEEQVKSAVHADDIKLTLSRRKAMDLVKSNTKTAEKVSAEEKPKKKTTRKKAEPKAEE</sequence>
<organism evidence="6">
    <name type="scientific">bioreactor metagenome</name>
    <dbReference type="NCBI Taxonomy" id="1076179"/>
    <lineage>
        <taxon>unclassified sequences</taxon>
        <taxon>metagenomes</taxon>
        <taxon>ecological metagenomes</taxon>
    </lineage>
</organism>
<dbReference type="GO" id="GO:0003755">
    <property type="term" value="F:peptidyl-prolyl cis-trans isomerase activity"/>
    <property type="evidence" value="ECO:0007669"/>
    <property type="project" value="UniProtKB-KW"/>
</dbReference>
<accession>A0A645GTJ2</accession>
<dbReference type="GO" id="GO:0006457">
    <property type="term" value="P:protein folding"/>
    <property type="evidence" value="ECO:0007669"/>
    <property type="project" value="InterPro"/>
</dbReference>
<dbReference type="Gene3D" id="1.10.3120.10">
    <property type="entry name" value="Trigger factor, C-terminal domain"/>
    <property type="match status" value="1"/>
</dbReference>
<dbReference type="InterPro" id="IPR027304">
    <property type="entry name" value="Trigger_fact/SurA_dom_sf"/>
</dbReference>
<dbReference type="EC" id="5.2.1.8" evidence="6"/>
<dbReference type="Pfam" id="PF05698">
    <property type="entry name" value="Trigger_C"/>
    <property type="match status" value="1"/>
</dbReference>
<gene>
    <name evidence="6" type="primary">tig_58</name>
    <name evidence="6" type="ORF">SDC9_176590</name>
</gene>
<evidence type="ECO:0000256" key="1">
    <source>
        <dbReference type="ARBA" id="ARBA00023110"/>
    </source>
</evidence>
<evidence type="ECO:0000256" key="4">
    <source>
        <dbReference type="SAM" id="MobiDB-lite"/>
    </source>
</evidence>
<dbReference type="InterPro" id="IPR008880">
    <property type="entry name" value="Trigger_fac_C"/>
</dbReference>
<proteinExistence type="predicted"/>
<keyword evidence="3" id="KW-0175">Coiled coil</keyword>
<keyword evidence="1" id="KW-0697">Rotamase</keyword>
<evidence type="ECO:0000313" key="6">
    <source>
        <dbReference type="EMBL" id="MPN29139.1"/>
    </source>
</evidence>